<proteinExistence type="predicted"/>
<dbReference type="Proteomes" id="UP000516046">
    <property type="component" value="Chromosome"/>
</dbReference>
<accession>A0A7G9WJW3</accession>
<dbReference type="KEGG" id="caml:H6X83_04955"/>
<reference evidence="1 2" key="1">
    <citation type="submission" date="2020-08" db="EMBL/GenBank/DDBJ databases">
        <authorList>
            <person name="Ren C."/>
            <person name="Gu Y."/>
            <person name="Xu Y."/>
        </authorList>
    </citation>
    <scope>NUCLEOTIDE SEQUENCE [LARGE SCALE GENOMIC DNA]</scope>
    <source>
        <strain evidence="1 2">LBM18003</strain>
    </source>
</reference>
<sequence>MSEVNHPNHYNAGKVECIDAIESAVAHCNGFEGFCIGNAIKYLFRWKDKGGVQDLEKAKWYLDKVIPIEKQSEEAERKKRWKEIYEKGE</sequence>
<organism evidence="1 2">
    <name type="scientific">Caproicibacterium amylolyticum</name>
    <dbReference type="NCBI Taxonomy" id="2766537"/>
    <lineage>
        <taxon>Bacteria</taxon>
        <taxon>Bacillati</taxon>
        <taxon>Bacillota</taxon>
        <taxon>Clostridia</taxon>
        <taxon>Eubacteriales</taxon>
        <taxon>Oscillospiraceae</taxon>
        <taxon>Caproicibacterium</taxon>
    </lineage>
</organism>
<keyword evidence="2" id="KW-1185">Reference proteome</keyword>
<dbReference type="AlphaFoldDB" id="A0A7G9WJW3"/>
<name>A0A7G9WJW3_9FIRM</name>
<protein>
    <submittedName>
        <fullName evidence="1">DUF3310 domain-containing protein</fullName>
    </submittedName>
</protein>
<evidence type="ECO:0000313" key="2">
    <source>
        <dbReference type="Proteomes" id="UP000516046"/>
    </source>
</evidence>
<dbReference type="EMBL" id="CP060696">
    <property type="protein sequence ID" value="QNO18975.1"/>
    <property type="molecule type" value="Genomic_DNA"/>
</dbReference>
<dbReference type="InterPro" id="IPR021739">
    <property type="entry name" value="SaV-like"/>
</dbReference>
<dbReference type="Pfam" id="PF11753">
    <property type="entry name" value="DUF3310"/>
    <property type="match status" value="1"/>
</dbReference>
<gene>
    <name evidence="1" type="ORF">H6X83_04955</name>
</gene>
<dbReference type="RefSeq" id="WP_212508045.1">
    <property type="nucleotide sequence ID" value="NZ_CP060696.1"/>
</dbReference>
<evidence type="ECO:0000313" key="1">
    <source>
        <dbReference type="EMBL" id="QNO18975.1"/>
    </source>
</evidence>